<proteinExistence type="predicted"/>
<dbReference type="PANTHER" id="PTHR36573">
    <property type="entry name" value="INTERMEMBRANE PHOSPHOLIPID TRANSPORT SYSTEM BINDING PROTEIN MLAC"/>
    <property type="match status" value="1"/>
</dbReference>
<protein>
    <submittedName>
        <fullName evidence="1">ABC transporter substrate-binding protein</fullName>
    </submittedName>
</protein>
<dbReference type="PANTHER" id="PTHR36573:SF1">
    <property type="entry name" value="INTERMEMBRANE PHOSPHOLIPID TRANSPORT SYSTEM BINDING PROTEIN MLAC"/>
    <property type="match status" value="1"/>
</dbReference>
<evidence type="ECO:0000313" key="2">
    <source>
        <dbReference type="Proteomes" id="UP000655420"/>
    </source>
</evidence>
<gene>
    <name evidence="1" type="ORF">H0I76_16910</name>
</gene>
<organism evidence="1 2">
    <name type="scientific">Thermohalobaculum xanthum</name>
    <dbReference type="NCBI Taxonomy" id="2753746"/>
    <lineage>
        <taxon>Bacteria</taxon>
        <taxon>Pseudomonadati</taxon>
        <taxon>Pseudomonadota</taxon>
        <taxon>Alphaproteobacteria</taxon>
        <taxon>Rhodobacterales</taxon>
        <taxon>Paracoccaceae</taxon>
        <taxon>Thermohalobaculum</taxon>
    </lineage>
</organism>
<dbReference type="InterPro" id="IPR008869">
    <property type="entry name" value="MlaC/ttg2D"/>
</dbReference>
<dbReference type="Gene3D" id="3.10.450.710">
    <property type="entry name" value="Tgt2/MlaC"/>
    <property type="match status" value="1"/>
</dbReference>
<dbReference type="Pfam" id="PF05494">
    <property type="entry name" value="MlaC"/>
    <property type="match status" value="1"/>
</dbReference>
<dbReference type="InterPro" id="IPR042245">
    <property type="entry name" value="Tgt2/MlaC_sf"/>
</dbReference>
<name>A0A8J7M9X1_9RHOB</name>
<dbReference type="Proteomes" id="UP000655420">
    <property type="component" value="Unassembled WGS sequence"/>
</dbReference>
<dbReference type="RefSeq" id="WP_200612655.1">
    <property type="nucleotide sequence ID" value="NZ_JAEHHL010000012.1"/>
</dbReference>
<accession>A0A8J7M9X1</accession>
<sequence>MTVLTRRSFVVLGIAATVPARTVQAQTVATDVARAHVSATIDEVLALIVANAPRHETAAQLNRILMEKAALPQLARFSAGRKWREMTDAQHIQFVDAFSRYIARIYAGYFRAFEGTVEDLRTYVHLGDARDIGSKGIMVTSEIRPLNEIAISVNWIVSERSGKVAISDLVVEGISLAVTQREVIGSMFEKHRGDVDAVISELDGLQPIDRQ</sequence>
<keyword evidence="2" id="KW-1185">Reference proteome</keyword>
<dbReference type="AlphaFoldDB" id="A0A8J7M9X1"/>
<dbReference type="EMBL" id="JAEHHL010000012">
    <property type="protein sequence ID" value="MBK0400883.1"/>
    <property type="molecule type" value="Genomic_DNA"/>
</dbReference>
<reference evidence="1" key="1">
    <citation type="submission" date="2020-12" db="EMBL/GenBank/DDBJ databases">
        <title>Bacterial taxonomy.</title>
        <authorList>
            <person name="Pan X."/>
        </authorList>
    </citation>
    <scope>NUCLEOTIDE SEQUENCE</scope>
    <source>
        <strain evidence="1">M0105</strain>
    </source>
</reference>
<comment type="caution">
    <text evidence="1">The sequence shown here is derived from an EMBL/GenBank/DDBJ whole genome shotgun (WGS) entry which is preliminary data.</text>
</comment>
<evidence type="ECO:0000313" key="1">
    <source>
        <dbReference type="EMBL" id="MBK0400883.1"/>
    </source>
</evidence>